<keyword evidence="2" id="KW-0472">Membrane</keyword>
<evidence type="ECO:0000313" key="3">
    <source>
        <dbReference type="Proteomes" id="UP000095287"/>
    </source>
</evidence>
<evidence type="ECO:0000313" key="4">
    <source>
        <dbReference type="WBParaSite" id="L893_g6484.t1"/>
    </source>
</evidence>
<reference evidence="4" key="1">
    <citation type="submission" date="2016-11" db="UniProtKB">
        <authorList>
            <consortium name="WormBaseParasite"/>
        </authorList>
    </citation>
    <scope>IDENTIFICATION</scope>
</reference>
<keyword evidence="3" id="KW-1185">Reference proteome</keyword>
<organism evidence="3 4">
    <name type="scientific">Steinernema glaseri</name>
    <dbReference type="NCBI Taxonomy" id="37863"/>
    <lineage>
        <taxon>Eukaryota</taxon>
        <taxon>Metazoa</taxon>
        <taxon>Ecdysozoa</taxon>
        <taxon>Nematoda</taxon>
        <taxon>Chromadorea</taxon>
        <taxon>Rhabditida</taxon>
        <taxon>Tylenchina</taxon>
        <taxon>Panagrolaimomorpha</taxon>
        <taxon>Strongyloidoidea</taxon>
        <taxon>Steinernematidae</taxon>
        <taxon>Steinernema</taxon>
    </lineage>
</organism>
<evidence type="ECO:0000256" key="2">
    <source>
        <dbReference type="SAM" id="Phobius"/>
    </source>
</evidence>
<keyword evidence="2" id="KW-1133">Transmembrane helix</keyword>
<evidence type="ECO:0000256" key="1">
    <source>
        <dbReference type="SAM" id="MobiDB-lite"/>
    </source>
</evidence>
<dbReference type="Proteomes" id="UP000095287">
    <property type="component" value="Unplaced"/>
</dbReference>
<accession>A0A1I8AJ33</accession>
<protein>
    <submittedName>
        <fullName evidence="4">Col_cuticle_N domain-containing protein</fullName>
    </submittedName>
</protein>
<feature type="transmembrane region" description="Helical" evidence="2">
    <location>
        <begin position="6"/>
        <end position="29"/>
    </location>
</feature>
<keyword evidence="2" id="KW-0812">Transmembrane</keyword>
<feature type="region of interest" description="Disordered" evidence="1">
    <location>
        <begin position="40"/>
        <end position="72"/>
    </location>
</feature>
<sequence>MANENPVAMISIVALLLAVAVVLVLLNILTMQETQHDARFPTQLEPIDEDEEEFDEYEIGEWRDDDDDVDLC</sequence>
<name>A0A1I8AJ33_9BILA</name>
<dbReference type="WBParaSite" id="L893_g6484.t1">
    <property type="protein sequence ID" value="L893_g6484.t1"/>
    <property type="gene ID" value="L893_g6484"/>
</dbReference>
<feature type="compositionally biased region" description="Acidic residues" evidence="1">
    <location>
        <begin position="46"/>
        <end position="72"/>
    </location>
</feature>
<proteinExistence type="predicted"/>
<dbReference type="AlphaFoldDB" id="A0A1I8AJ33"/>